<organism evidence="1 2">
    <name type="scientific">Methylobacterium variabile</name>
    <dbReference type="NCBI Taxonomy" id="298794"/>
    <lineage>
        <taxon>Bacteria</taxon>
        <taxon>Pseudomonadati</taxon>
        <taxon>Pseudomonadota</taxon>
        <taxon>Alphaproteobacteria</taxon>
        <taxon>Hyphomicrobiales</taxon>
        <taxon>Methylobacteriaceae</taxon>
        <taxon>Methylobacterium</taxon>
    </lineage>
</organism>
<name>A0A0J6T3L5_9HYPH</name>
<dbReference type="AlphaFoldDB" id="A0A0J6T3L5"/>
<evidence type="ECO:0000313" key="2">
    <source>
        <dbReference type="Proteomes" id="UP000035955"/>
    </source>
</evidence>
<reference evidence="1 2" key="1">
    <citation type="submission" date="2015-03" db="EMBL/GenBank/DDBJ databases">
        <title>Genome sequencing of Methylobacterium variabile DSM 16961.</title>
        <authorList>
            <person name="Chaudhry V."/>
            <person name="Patil P.B."/>
        </authorList>
    </citation>
    <scope>NUCLEOTIDE SEQUENCE [LARGE SCALE GENOMIC DNA]</scope>
    <source>
        <strain evidence="1 2">DSM 16961</strain>
    </source>
</reference>
<dbReference type="Proteomes" id="UP000035955">
    <property type="component" value="Unassembled WGS sequence"/>
</dbReference>
<keyword evidence="2" id="KW-1185">Reference proteome</keyword>
<dbReference type="OrthoDB" id="8004960at2"/>
<dbReference type="RefSeq" id="WP_048443713.1">
    <property type="nucleotide sequence ID" value="NZ_LABY01000050.1"/>
</dbReference>
<dbReference type="EMBL" id="LABY01000050">
    <property type="protein sequence ID" value="KMO40193.1"/>
    <property type="molecule type" value="Genomic_DNA"/>
</dbReference>
<comment type="caution">
    <text evidence="1">The sequence shown here is derived from an EMBL/GenBank/DDBJ whole genome shotgun (WGS) entry which is preliminary data.</text>
</comment>
<evidence type="ECO:0000313" key="1">
    <source>
        <dbReference type="EMBL" id="KMO40193.1"/>
    </source>
</evidence>
<gene>
    <name evidence="1" type="ORF">VQ02_08340</name>
</gene>
<accession>A0A0J6T3L5</accession>
<dbReference type="PATRIC" id="fig|298794.3.peg.6101"/>
<protein>
    <submittedName>
        <fullName evidence="1">Uncharacterized protein</fullName>
    </submittedName>
</protein>
<sequence length="80" mass="8258">MTGGDAYKQKLLTDEVLNGAIAAYRADLSTPAVLEIGTRSLDIAAADLANASSVEVLAREGTTPQKRNTVKTATLLAPGT</sequence>
<proteinExistence type="predicted"/>